<gene>
    <name evidence="1" type="ORF">EDD55_101201</name>
</gene>
<reference evidence="1 2" key="1">
    <citation type="submission" date="2019-03" db="EMBL/GenBank/DDBJ databases">
        <title>Genomic Encyclopedia of Type Strains, Phase IV (KMG-IV): sequencing the most valuable type-strain genomes for metagenomic binning, comparative biology and taxonomic classification.</title>
        <authorList>
            <person name="Goeker M."/>
        </authorList>
    </citation>
    <scope>NUCLEOTIDE SEQUENCE [LARGE SCALE GENOMIC DNA]</scope>
    <source>
        <strain evidence="1 2">DSM 101688</strain>
    </source>
</reference>
<evidence type="ECO:0000313" key="2">
    <source>
        <dbReference type="Proteomes" id="UP000295304"/>
    </source>
</evidence>
<name>A0A4R3JJ45_9PROT</name>
<comment type="caution">
    <text evidence="1">The sequence shown here is derived from an EMBL/GenBank/DDBJ whole genome shotgun (WGS) entry which is preliminary data.</text>
</comment>
<dbReference type="RefSeq" id="WP_132937611.1">
    <property type="nucleotide sequence ID" value="NZ_CP119676.1"/>
</dbReference>
<evidence type="ECO:0008006" key="3">
    <source>
        <dbReference type="Google" id="ProtNLM"/>
    </source>
</evidence>
<protein>
    <recommendedName>
        <fullName evidence="3">HMA domain-containing protein</fullName>
    </recommendedName>
</protein>
<dbReference type="Proteomes" id="UP000295304">
    <property type="component" value="Unassembled WGS sequence"/>
</dbReference>
<dbReference type="AlphaFoldDB" id="A0A4R3JJ45"/>
<organism evidence="1 2">
    <name type="scientific">Varunaivibrio sulfuroxidans</name>
    <dbReference type="NCBI Taxonomy" id="1773489"/>
    <lineage>
        <taxon>Bacteria</taxon>
        <taxon>Pseudomonadati</taxon>
        <taxon>Pseudomonadota</taxon>
        <taxon>Alphaproteobacteria</taxon>
        <taxon>Rhodospirillales</taxon>
        <taxon>Magnetovibrionaceae</taxon>
        <taxon>Varunaivibrio</taxon>
    </lineage>
</organism>
<accession>A0A4R3JJ45</accession>
<dbReference type="EMBL" id="SLZW01000001">
    <property type="protein sequence ID" value="TCS64870.1"/>
    <property type="molecule type" value="Genomic_DNA"/>
</dbReference>
<keyword evidence="2" id="KW-1185">Reference proteome</keyword>
<proteinExistence type="predicted"/>
<evidence type="ECO:0000313" key="1">
    <source>
        <dbReference type="EMBL" id="TCS64870.1"/>
    </source>
</evidence>
<sequence length="74" mass="7970">MISDILVLFSAPQSELDMSRAISRLMEIDTSVLAHRKEGSERLLLVKFSPQTVSPNAILQALRGVGFTVSIAGG</sequence>